<dbReference type="SUPFAM" id="SSF55781">
    <property type="entry name" value="GAF domain-like"/>
    <property type="match status" value="1"/>
</dbReference>
<reference evidence="2 3" key="1">
    <citation type="submission" date="2023-07" db="EMBL/GenBank/DDBJ databases">
        <title>Sorghum-associated microbial communities from plants grown in Nebraska, USA.</title>
        <authorList>
            <person name="Schachtman D."/>
        </authorList>
    </citation>
    <scope>NUCLEOTIDE SEQUENCE [LARGE SCALE GENOMIC DNA]</scope>
    <source>
        <strain evidence="2 3">BE314</strain>
    </source>
</reference>
<protein>
    <recommendedName>
        <fullName evidence="1">GAF domain-containing protein</fullName>
    </recommendedName>
</protein>
<dbReference type="RefSeq" id="WP_310267111.1">
    <property type="nucleotide sequence ID" value="NZ_JAVDXU010000002.1"/>
</dbReference>
<sequence length="200" mass="21901">MSYLDPMDQQALDVKISELLVATSDGYDAALDRQITDVLLLLRKQLQMDVVFVSEFVDGQRVFRFVDGGEALGLHAGDAAPLEESYCQQVVSGRMPELVPDARELVKRGELFDPGIPVGAHLSTPVVLPDGRIYGTVCCFSASAQPELQQSALACLRQCARLVARKVDVEPLLEFASTQVQWQPTEPAPFPEITGSDEPR</sequence>
<evidence type="ECO:0000313" key="2">
    <source>
        <dbReference type="EMBL" id="MDR7270812.1"/>
    </source>
</evidence>
<dbReference type="SMART" id="SM00065">
    <property type="entry name" value="GAF"/>
    <property type="match status" value="1"/>
</dbReference>
<dbReference type="EMBL" id="JAVDXU010000002">
    <property type="protein sequence ID" value="MDR7270812.1"/>
    <property type="molecule type" value="Genomic_DNA"/>
</dbReference>
<gene>
    <name evidence="2" type="ORF">J2X20_003470</name>
</gene>
<dbReference type="PANTHER" id="PTHR43102">
    <property type="entry name" value="SLR1143 PROTEIN"/>
    <property type="match status" value="1"/>
</dbReference>
<accession>A0ABU1YPM2</accession>
<dbReference type="InterPro" id="IPR003018">
    <property type="entry name" value="GAF"/>
</dbReference>
<dbReference type="Proteomes" id="UP001180453">
    <property type="component" value="Unassembled WGS sequence"/>
</dbReference>
<evidence type="ECO:0000259" key="1">
    <source>
        <dbReference type="SMART" id="SM00065"/>
    </source>
</evidence>
<comment type="caution">
    <text evidence="2">The sequence shown here is derived from an EMBL/GenBank/DDBJ whole genome shotgun (WGS) entry which is preliminary data.</text>
</comment>
<name>A0ABU1YPM2_ROSSA</name>
<feature type="domain" description="GAF" evidence="1">
    <location>
        <begin position="30"/>
        <end position="177"/>
    </location>
</feature>
<dbReference type="Gene3D" id="3.30.450.40">
    <property type="match status" value="1"/>
</dbReference>
<dbReference type="Pfam" id="PF01590">
    <property type="entry name" value="GAF"/>
    <property type="match status" value="1"/>
</dbReference>
<organism evidence="2 3">
    <name type="scientific">Roseateles saccharophilus</name>
    <name type="common">Pseudomonas saccharophila</name>
    <dbReference type="NCBI Taxonomy" id="304"/>
    <lineage>
        <taxon>Bacteria</taxon>
        <taxon>Pseudomonadati</taxon>
        <taxon>Pseudomonadota</taxon>
        <taxon>Betaproteobacteria</taxon>
        <taxon>Burkholderiales</taxon>
        <taxon>Sphaerotilaceae</taxon>
        <taxon>Roseateles</taxon>
    </lineage>
</organism>
<dbReference type="PANTHER" id="PTHR43102:SF2">
    <property type="entry name" value="GAF DOMAIN-CONTAINING PROTEIN"/>
    <property type="match status" value="1"/>
</dbReference>
<dbReference type="InterPro" id="IPR029016">
    <property type="entry name" value="GAF-like_dom_sf"/>
</dbReference>
<proteinExistence type="predicted"/>
<keyword evidence="3" id="KW-1185">Reference proteome</keyword>
<evidence type="ECO:0000313" key="3">
    <source>
        <dbReference type="Proteomes" id="UP001180453"/>
    </source>
</evidence>